<dbReference type="RefSeq" id="WP_179724248.1">
    <property type="nucleotide sequence ID" value="NZ_BAABFH010000001.1"/>
</dbReference>
<feature type="compositionally biased region" description="Basic and acidic residues" evidence="1">
    <location>
        <begin position="1"/>
        <end position="16"/>
    </location>
</feature>
<evidence type="ECO:0000256" key="2">
    <source>
        <dbReference type="SAM" id="Phobius"/>
    </source>
</evidence>
<feature type="transmembrane region" description="Helical" evidence="2">
    <location>
        <begin position="106"/>
        <end position="125"/>
    </location>
</feature>
<proteinExistence type="predicted"/>
<evidence type="ECO:0000313" key="4">
    <source>
        <dbReference type="Proteomes" id="UP000587002"/>
    </source>
</evidence>
<keyword evidence="4" id="KW-1185">Reference proteome</keyword>
<feature type="region of interest" description="Disordered" evidence="1">
    <location>
        <begin position="1"/>
        <end position="46"/>
    </location>
</feature>
<keyword evidence="2" id="KW-1133">Transmembrane helix</keyword>
<sequence>MSRRPETWPRGPEPRQHGTRPLPVDGGRRRHARRPPSRSRGAGRGLSGALASGSVVLALFLVGVQLWATGQGMQGPGLAAVISQLVTSLVAVGLQAVADRRRDRTGAFATLGVIVLVLGSLWFWWWA</sequence>
<protein>
    <submittedName>
        <fullName evidence="3">Uncharacterized protein</fullName>
    </submittedName>
</protein>
<keyword evidence="2" id="KW-0472">Membrane</keyword>
<evidence type="ECO:0000313" key="3">
    <source>
        <dbReference type="EMBL" id="NYI86489.1"/>
    </source>
</evidence>
<comment type="caution">
    <text evidence="3">The sequence shown here is derived from an EMBL/GenBank/DDBJ whole genome shotgun (WGS) entry which is preliminary data.</text>
</comment>
<gene>
    <name evidence="3" type="ORF">HNR68_005119</name>
</gene>
<reference evidence="3 4" key="1">
    <citation type="submission" date="2020-07" db="EMBL/GenBank/DDBJ databases">
        <title>Sequencing the genomes of 1000 actinobacteria strains.</title>
        <authorList>
            <person name="Klenk H.-P."/>
        </authorList>
    </citation>
    <scope>NUCLEOTIDE SEQUENCE [LARGE SCALE GENOMIC DNA]</scope>
    <source>
        <strain evidence="3 4">DSM 44065</strain>
    </source>
</reference>
<accession>A0A853AV20</accession>
<dbReference type="Proteomes" id="UP000587002">
    <property type="component" value="Unassembled WGS sequence"/>
</dbReference>
<feature type="compositionally biased region" description="Basic residues" evidence="1">
    <location>
        <begin position="28"/>
        <end position="37"/>
    </location>
</feature>
<organism evidence="3 4">
    <name type="scientific">Saccharopolyspora hordei</name>
    <dbReference type="NCBI Taxonomy" id="1838"/>
    <lineage>
        <taxon>Bacteria</taxon>
        <taxon>Bacillati</taxon>
        <taxon>Actinomycetota</taxon>
        <taxon>Actinomycetes</taxon>
        <taxon>Pseudonocardiales</taxon>
        <taxon>Pseudonocardiaceae</taxon>
        <taxon>Saccharopolyspora</taxon>
    </lineage>
</organism>
<feature type="transmembrane region" description="Helical" evidence="2">
    <location>
        <begin position="46"/>
        <end position="68"/>
    </location>
</feature>
<evidence type="ECO:0000256" key="1">
    <source>
        <dbReference type="SAM" id="MobiDB-lite"/>
    </source>
</evidence>
<feature type="transmembrane region" description="Helical" evidence="2">
    <location>
        <begin position="74"/>
        <end position="94"/>
    </location>
</feature>
<dbReference type="EMBL" id="JACCFJ010000001">
    <property type="protein sequence ID" value="NYI86489.1"/>
    <property type="molecule type" value="Genomic_DNA"/>
</dbReference>
<dbReference type="AlphaFoldDB" id="A0A853AV20"/>
<keyword evidence="2" id="KW-0812">Transmembrane</keyword>
<name>A0A853AV20_9PSEU</name>